<feature type="signal peptide" evidence="4">
    <location>
        <begin position="1"/>
        <end position="18"/>
    </location>
</feature>
<accession>A0A4U6VPL0</accession>
<dbReference type="AlphaFoldDB" id="A0A4U6VPL0"/>
<name>A0A4U6VPL0_SETVI</name>
<dbReference type="CDD" id="cd00042">
    <property type="entry name" value="CY"/>
    <property type="match status" value="1"/>
</dbReference>
<keyword evidence="3" id="KW-0789">Thiol protease inhibitor</keyword>
<dbReference type="Gramene" id="TKW31698">
    <property type="protein sequence ID" value="TKW31698"/>
    <property type="gene ID" value="SEVIR_2G122500v2"/>
</dbReference>
<keyword evidence="7" id="KW-1185">Reference proteome</keyword>
<dbReference type="SUPFAM" id="SSF54403">
    <property type="entry name" value="Cystatin/monellin"/>
    <property type="match status" value="1"/>
</dbReference>
<dbReference type="EMBL" id="CM016553">
    <property type="protein sequence ID" value="TKW31698.1"/>
    <property type="molecule type" value="Genomic_DNA"/>
</dbReference>
<dbReference type="InterPro" id="IPR027214">
    <property type="entry name" value="Cystatin"/>
</dbReference>
<organism evidence="6 7">
    <name type="scientific">Setaria viridis</name>
    <name type="common">Green bristlegrass</name>
    <name type="synonym">Setaria italica subsp. viridis</name>
    <dbReference type="NCBI Taxonomy" id="4556"/>
    <lineage>
        <taxon>Eukaryota</taxon>
        <taxon>Viridiplantae</taxon>
        <taxon>Streptophyta</taxon>
        <taxon>Embryophyta</taxon>
        <taxon>Tracheophyta</taxon>
        <taxon>Spermatophyta</taxon>
        <taxon>Magnoliopsida</taxon>
        <taxon>Liliopsida</taxon>
        <taxon>Poales</taxon>
        <taxon>Poaceae</taxon>
        <taxon>PACMAD clade</taxon>
        <taxon>Panicoideae</taxon>
        <taxon>Panicodae</taxon>
        <taxon>Paniceae</taxon>
        <taxon>Cenchrinae</taxon>
        <taxon>Setaria</taxon>
    </lineage>
</organism>
<evidence type="ECO:0000313" key="7">
    <source>
        <dbReference type="Proteomes" id="UP000298652"/>
    </source>
</evidence>
<dbReference type="Proteomes" id="UP000298652">
    <property type="component" value="Chromosome 2"/>
</dbReference>
<dbReference type="InterPro" id="IPR018073">
    <property type="entry name" value="Prot_inh_cystat_CS"/>
</dbReference>
<gene>
    <name evidence="6" type="ORF">SEVIR_2G122500v2</name>
</gene>
<dbReference type="PANTHER" id="PTHR47116">
    <property type="entry name" value="PHLOEM FILAMENT PROTEIN"/>
    <property type="match status" value="1"/>
</dbReference>
<dbReference type="PROSITE" id="PS00287">
    <property type="entry name" value="CYSTATIN"/>
    <property type="match status" value="1"/>
</dbReference>
<evidence type="ECO:0000256" key="2">
    <source>
        <dbReference type="ARBA" id="ARBA00022690"/>
    </source>
</evidence>
<dbReference type="InterPro" id="IPR000010">
    <property type="entry name" value="Cystatin_dom"/>
</dbReference>
<keyword evidence="4" id="KW-0732">Signal</keyword>
<feature type="chain" id="PRO_5020735083" description="Cystatin domain-containing protein" evidence="4">
    <location>
        <begin position="19"/>
        <end position="126"/>
    </location>
</feature>
<feature type="domain" description="Cystatin" evidence="5">
    <location>
        <begin position="35"/>
        <end position="125"/>
    </location>
</feature>
<dbReference type="OMA" id="DYAVTEY"/>
<sequence>MRATILVVIAIVAIQIVATPSMAGVTGGRFIKPAGVPGGYSPIGNINDPHVQELGGWAVSEHVKEANDGLKFNKVVSGDVQVVAGLNYRLIIDAFDSNGKDAKYEAVVWEKDWINFRKLLSFKPAN</sequence>
<evidence type="ECO:0000256" key="4">
    <source>
        <dbReference type="SAM" id="SignalP"/>
    </source>
</evidence>
<evidence type="ECO:0000259" key="5">
    <source>
        <dbReference type="SMART" id="SM00043"/>
    </source>
</evidence>
<dbReference type="SMART" id="SM00043">
    <property type="entry name" value="CY"/>
    <property type="match status" value="1"/>
</dbReference>
<evidence type="ECO:0000256" key="1">
    <source>
        <dbReference type="ARBA" id="ARBA00007233"/>
    </source>
</evidence>
<proteinExistence type="inferred from homology"/>
<dbReference type="InterPro" id="IPR046350">
    <property type="entry name" value="Cystatin_sf"/>
</dbReference>
<dbReference type="Gene3D" id="3.10.450.10">
    <property type="match status" value="1"/>
</dbReference>
<dbReference type="GO" id="GO:0004869">
    <property type="term" value="F:cysteine-type endopeptidase inhibitor activity"/>
    <property type="evidence" value="ECO:0007669"/>
    <property type="project" value="UniProtKB-KW"/>
</dbReference>
<protein>
    <recommendedName>
        <fullName evidence="5">Cystatin domain-containing protein</fullName>
    </recommendedName>
</protein>
<evidence type="ECO:0000256" key="3">
    <source>
        <dbReference type="ARBA" id="ARBA00022704"/>
    </source>
</evidence>
<keyword evidence="2" id="KW-0646">Protease inhibitor</keyword>
<dbReference type="Pfam" id="PF16845">
    <property type="entry name" value="SQAPI"/>
    <property type="match status" value="1"/>
</dbReference>
<comment type="similarity">
    <text evidence="1">Belongs to the cystatin family. Phytocystatin subfamily.</text>
</comment>
<evidence type="ECO:0000313" key="6">
    <source>
        <dbReference type="EMBL" id="TKW31698.1"/>
    </source>
</evidence>
<reference evidence="6" key="1">
    <citation type="submission" date="2019-03" db="EMBL/GenBank/DDBJ databases">
        <title>WGS assembly of Setaria viridis.</title>
        <authorList>
            <person name="Huang P."/>
            <person name="Jenkins J."/>
            <person name="Grimwood J."/>
            <person name="Barry K."/>
            <person name="Healey A."/>
            <person name="Mamidi S."/>
            <person name="Sreedasyam A."/>
            <person name="Shu S."/>
            <person name="Feldman M."/>
            <person name="Wu J."/>
            <person name="Yu Y."/>
            <person name="Chen C."/>
            <person name="Johnson J."/>
            <person name="Rokhsar D."/>
            <person name="Baxter I."/>
            <person name="Schmutz J."/>
            <person name="Brutnell T."/>
            <person name="Kellogg E."/>
        </authorList>
    </citation>
    <scope>NUCLEOTIDE SEQUENCE [LARGE SCALE GENOMIC DNA]</scope>
</reference>